<accession>A0A4S8MGT3</accession>
<sequence>MISYSNFEAQTLQVHIDKLPPSMSGVQVAPAPWKLKGHSWSFILPALKKNTSFPSGWAAPFQADVLGSTGEFVGGVGAVILFRYTESPVGPYDELMYLPGKWKYTDGSVCTRITRIYVSSKASTENGRRNWNIPKVTADFSCTQDPQTNIWDLSVRPANSDPSTPPFFHITVHPIFILSSVRIPVSIKSNDGFIANFIRLSQPPLPQGESPEEVATDRWSRLVPGATGKMSLVRAVFHIGEDEKTVGDGKSFPAVVPWSIGTCLEDVALDFGVPELFDGY</sequence>
<evidence type="ECO:0000313" key="2">
    <source>
        <dbReference type="Proteomes" id="UP000297245"/>
    </source>
</evidence>
<organism evidence="1 2">
    <name type="scientific">Dendrothele bispora (strain CBS 962.96)</name>
    <dbReference type="NCBI Taxonomy" id="1314807"/>
    <lineage>
        <taxon>Eukaryota</taxon>
        <taxon>Fungi</taxon>
        <taxon>Dikarya</taxon>
        <taxon>Basidiomycota</taxon>
        <taxon>Agaricomycotina</taxon>
        <taxon>Agaricomycetes</taxon>
        <taxon>Agaricomycetidae</taxon>
        <taxon>Agaricales</taxon>
        <taxon>Agaricales incertae sedis</taxon>
        <taxon>Dendrothele</taxon>
    </lineage>
</organism>
<evidence type="ECO:0008006" key="3">
    <source>
        <dbReference type="Google" id="ProtNLM"/>
    </source>
</evidence>
<dbReference type="PANTHER" id="PTHR40518">
    <property type="entry name" value="ACETOACETATE DECARBOXYLASE"/>
    <property type="match status" value="1"/>
</dbReference>
<gene>
    <name evidence="1" type="ORF">K435DRAFT_775896</name>
</gene>
<dbReference type="Gene3D" id="2.40.400.10">
    <property type="entry name" value="Acetoacetate decarboxylase-like"/>
    <property type="match status" value="1"/>
</dbReference>
<dbReference type="InterPro" id="IPR023375">
    <property type="entry name" value="ADC_dom_sf"/>
</dbReference>
<keyword evidence="2" id="KW-1185">Reference proteome</keyword>
<reference evidence="1 2" key="1">
    <citation type="journal article" date="2019" name="Nat. Ecol. Evol.">
        <title>Megaphylogeny resolves global patterns of mushroom evolution.</title>
        <authorList>
            <person name="Varga T."/>
            <person name="Krizsan K."/>
            <person name="Foldi C."/>
            <person name="Dima B."/>
            <person name="Sanchez-Garcia M."/>
            <person name="Sanchez-Ramirez S."/>
            <person name="Szollosi G.J."/>
            <person name="Szarkandi J.G."/>
            <person name="Papp V."/>
            <person name="Albert L."/>
            <person name="Andreopoulos W."/>
            <person name="Angelini C."/>
            <person name="Antonin V."/>
            <person name="Barry K.W."/>
            <person name="Bougher N.L."/>
            <person name="Buchanan P."/>
            <person name="Buyck B."/>
            <person name="Bense V."/>
            <person name="Catcheside P."/>
            <person name="Chovatia M."/>
            <person name="Cooper J."/>
            <person name="Damon W."/>
            <person name="Desjardin D."/>
            <person name="Finy P."/>
            <person name="Geml J."/>
            <person name="Haridas S."/>
            <person name="Hughes K."/>
            <person name="Justo A."/>
            <person name="Karasinski D."/>
            <person name="Kautmanova I."/>
            <person name="Kiss B."/>
            <person name="Kocsube S."/>
            <person name="Kotiranta H."/>
            <person name="LaButti K.M."/>
            <person name="Lechner B.E."/>
            <person name="Liimatainen K."/>
            <person name="Lipzen A."/>
            <person name="Lukacs Z."/>
            <person name="Mihaltcheva S."/>
            <person name="Morgado L.N."/>
            <person name="Niskanen T."/>
            <person name="Noordeloos M.E."/>
            <person name="Ohm R.A."/>
            <person name="Ortiz-Santana B."/>
            <person name="Ovrebo C."/>
            <person name="Racz N."/>
            <person name="Riley R."/>
            <person name="Savchenko A."/>
            <person name="Shiryaev A."/>
            <person name="Soop K."/>
            <person name="Spirin V."/>
            <person name="Szebenyi C."/>
            <person name="Tomsovsky M."/>
            <person name="Tulloss R.E."/>
            <person name="Uehling J."/>
            <person name="Grigoriev I.V."/>
            <person name="Vagvolgyi C."/>
            <person name="Papp T."/>
            <person name="Martin F.M."/>
            <person name="Miettinen O."/>
            <person name="Hibbett D.S."/>
            <person name="Nagy L.G."/>
        </authorList>
    </citation>
    <scope>NUCLEOTIDE SEQUENCE [LARGE SCALE GENOMIC DNA]</scope>
    <source>
        <strain evidence="1 2">CBS 962.96</strain>
    </source>
</reference>
<dbReference type="OrthoDB" id="9970474at2759"/>
<dbReference type="SUPFAM" id="SSF160104">
    <property type="entry name" value="Acetoacetate decarboxylase-like"/>
    <property type="match status" value="1"/>
</dbReference>
<proteinExistence type="predicted"/>
<dbReference type="AlphaFoldDB" id="A0A4S8MGT3"/>
<dbReference type="Proteomes" id="UP000297245">
    <property type="component" value="Unassembled WGS sequence"/>
</dbReference>
<protein>
    <recommendedName>
        <fullName evidence="3">Acetoacetate decarboxylase</fullName>
    </recommendedName>
</protein>
<evidence type="ECO:0000313" key="1">
    <source>
        <dbReference type="EMBL" id="THV01893.1"/>
    </source>
</evidence>
<dbReference type="PANTHER" id="PTHR40518:SF1">
    <property type="entry name" value="ACETOACETATE DECARBOXYLASE"/>
    <property type="match status" value="1"/>
</dbReference>
<dbReference type="EMBL" id="ML179083">
    <property type="protein sequence ID" value="THV01893.1"/>
    <property type="molecule type" value="Genomic_DNA"/>
</dbReference>
<name>A0A4S8MGT3_DENBC</name>